<dbReference type="Proteomes" id="UP001300012">
    <property type="component" value="Unassembled WGS sequence"/>
</dbReference>
<dbReference type="InterPro" id="IPR013783">
    <property type="entry name" value="Ig-like_fold"/>
</dbReference>
<evidence type="ECO:0000256" key="3">
    <source>
        <dbReference type="ARBA" id="ARBA00022737"/>
    </source>
</evidence>
<sequence>MRRKGISLLMSLATFVYGFSGLTLVSVPAASAASVYLVNEDFEAGTVPSDYIITPNPATANNFADVRVDPKNAANKALFLNDANSTASTDITSIEKSFTAQTSGQVTIEFDFLSSLGVNSGAKIIRLLSSEGVVAANIETKSGSIFTYRRQPAVYYDLPAYVKDTWYKFKVVADIDSQKADVYIDGDKKLSQVPFDNSVTNIAKFDSVSPGSSSRSHYLDNIKVYKNEAAASVPDKPASLLAAPKSQSVDLSWGAVSGATFYTVKVGTASGNYTSSYKTPDATMTSYTYEGLTNGTPYYFTVSASNAVGEGANAVEAIATPLAAPGKPTITSLEAGPAQAKVKWSSVTGASSYTVKSSTTAGGPYAVVASNLTGNEYLYTGLTNGNIYYIVVSANINGVEGNNSNEMSVTPMSNTPLQAPKNLRVPAMAYDEKSIILAWEKPDEYSNIVDYKVYMNGQPMAIGTANSNAAVYSPAKPFIDKFYEEDTDNRHVKISMHNYTVTGLTPNTPYTFTVKAVDSNGIESPASNQVTQSTTAVPQVFNIVDYGAVGDGVTLNTKAIQDAIDAVTPGGKVLVPAGKFKTGSIWLKSDMTLEVAKNATLLGSEKPEDYAFDYMLYDYTTVPRFYSLINAHTYDYGSLRNIRIVGEGTIDGNGWVAPTRTDDNFFPVQAGSSNTNYNTYGILAKNQTNYARDTLGMDQTSAYSTRSNLITLRGVENAFYGGFTALNPSNHTLVNLNSNHVTVTGVKLLTFDDNNADGIEFGGGDGLTVFNNIFDTGDDAMNFAAGQGAQGQKDEPTRNAWIFNNYMREGHGGVVMGSHTAAWIENILAEDNVMKQTEIGLRAKTNTPTGGGGRNVVFRDTAMKNGKNQAFIFTSAYSDVNSAIEYEPAAVPSQFKDITVKNVSVDGYKKEAINVAGVDGGFHEGIHFENVKFYNAVQTNIGYMRNSSFKDVVFVGLAAPWKIANSSGLTFTGTTTMDSSSNNAALAPVWTNNSALTASNITDTSVKLDWSAAVATDNVKVEGYRIYEGSTLIGSNSASGSGQAAATFTVNGLSPALSYSFKVEAIDASGNWSSGPSVTVTTTGVKDSIAPTAPTGSNVIQLVDKANTTWLNIKWTAATDNVGVKQYNLYANGVKKGTVPGTSTSFNATGLNFDTAYTFEVEAVDAAGNSTKYPAQLKVTTAAAYDTGAPKWPAGSQVTASEVTATSVKLSWPEATDDLGVKGYRVYQNGKAIAGAAVFTPVNLANTVPNSMTSYTVTGLTPNTQYTFKVEAGDGNAKWTGTGPVLSLTTLVSNEVNTSLTSVPSVVSGQPFSMTYGLSNVAALTTGAIYAQEIKLEYDSNLLELVSAESVKSVETVFQVIDIRRDVPGQVRIFAISKGAAGAIATDGPLIAMNWKAKALSQPRTAIISADVQLANSRGVITHLQPATINIMLELAGSNAKLLEAAIDNAQNAYNSAVEGTAEGQYPQGAKAALKTAIDAANAVLADHTSTEQKLDQAIVNLNQALQLFRSKVIVGAGPNVKPLEAAIDNAQNAYNSAVEGTADGQYPQGAKAALKTAIDAANAVLADQTSTEQKLDQAIVNLNQALQLFRSKVIVGAGPNVKPLEAAIDNALSAYNSAVEGTADGQYPQGAKAALKTAIDEANSVLADQTSTEQKLDQAIVNLNQALQLFRSKVIGPIHGDVNGDHQLDRKDLEDMAKVYGLTSGSVNWDAFKHMDFNHDGVINIIDLVYVAKLISL</sequence>
<dbReference type="Pfam" id="PF07554">
    <property type="entry name" value="FIVAR"/>
    <property type="match status" value="3"/>
</dbReference>
<evidence type="ECO:0000313" key="9">
    <source>
        <dbReference type="Proteomes" id="UP001300012"/>
    </source>
</evidence>
<dbReference type="SUPFAM" id="SSF63446">
    <property type="entry name" value="Type I dockerin domain"/>
    <property type="match status" value="1"/>
</dbReference>
<dbReference type="PROSITE" id="PS50853">
    <property type="entry name" value="FN3"/>
    <property type="match status" value="5"/>
</dbReference>
<evidence type="ECO:0000256" key="6">
    <source>
        <dbReference type="RuleBase" id="RU361169"/>
    </source>
</evidence>
<dbReference type="CDD" id="cd08547">
    <property type="entry name" value="Type_II_cohesin"/>
    <property type="match status" value="1"/>
</dbReference>
<dbReference type="InterPro" id="IPR050991">
    <property type="entry name" value="ECM_Regulatory_Proteins"/>
</dbReference>
<dbReference type="Gene3D" id="2.160.20.10">
    <property type="entry name" value="Single-stranded right-handed beta-helix, Pectin lyase-like"/>
    <property type="match status" value="1"/>
</dbReference>
<dbReference type="Gene3D" id="2.60.40.680">
    <property type="match status" value="1"/>
</dbReference>
<organism evidence="8 9">
    <name type="scientific">Paenibacillus radicis</name>
    <name type="common">ex Xue et al. 2023</name>
    <dbReference type="NCBI Taxonomy" id="2972489"/>
    <lineage>
        <taxon>Bacteria</taxon>
        <taxon>Bacillati</taxon>
        <taxon>Bacillota</taxon>
        <taxon>Bacilli</taxon>
        <taxon>Bacillales</taxon>
        <taxon>Paenibacillaceae</taxon>
        <taxon>Paenibacillus</taxon>
    </lineage>
</organism>
<comment type="similarity">
    <text evidence="1 6">Belongs to the glycosyl hydrolase 28 family.</text>
</comment>
<feature type="domain" description="Fibronectin type-III" evidence="7">
    <location>
        <begin position="992"/>
        <end position="1088"/>
    </location>
</feature>
<proteinExistence type="inferred from homology"/>
<dbReference type="RefSeq" id="WP_258217330.1">
    <property type="nucleotide sequence ID" value="NZ_JANQBD010000031.1"/>
</dbReference>
<dbReference type="SUPFAM" id="SSF49265">
    <property type="entry name" value="Fibronectin type III"/>
    <property type="match status" value="4"/>
</dbReference>
<dbReference type="SUPFAM" id="SSF51126">
    <property type="entry name" value="Pectin lyase-like"/>
    <property type="match status" value="1"/>
</dbReference>
<dbReference type="Pfam" id="PF12708">
    <property type="entry name" value="Pect-lyase_RHGA_epim"/>
    <property type="match status" value="1"/>
</dbReference>
<dbReference type="Gene3D" id="1.10.1330.10">
    <property type="entry name" value="Dockerin domain"/>
    <property type="match status" value="1"/>
</dbReference>
<reference evidence="8 9" key="1">
    <citation type="submission" date="2022-08" db="EMBL/GenBank/DDBJ databases">
        <title>Paenibacillus endoradicis sp. nov., Paenibacillus radicibacter sp. nov and Paenibacillus pararadicis sp. nov., three cold-adapted plant growth-promoting bacteria isolated from root of Larix gmelinii in Great Khingan.</title>
        <authorList>
            <person name="Xue H."/>
        </authorList>
    </citation>
    <scope>NUCLEOTIDE SEQUENCE [LARGE SCALE GENOMIC DNA]</scope>
    <source>
        <strain evidence="8 9">N5-1-1-5</strain>
    </source>
</reference>
<dbReference type="InterPro" id="IPR002102">
    <property type="entry name" value="Cohesin_dom"/>
</dbReference>
<dbReference type="Gene3D" id="1.20.1270.90">
    <property type="entry name" value="AF1782-like"/>
    <property type="match status" value="3"/>
</dbReference>
<dbReference type="Pfam" id="PF00295">
    <property type="entry name" value="Glyco_hydro_28"/>
    <property type="match status" value="1"/>
</dbReference>
<keyword evidence="9" id="KW-1185">Reference proteome</keyword>
<accession>A0ABT1YTT4</accession>
<dbReference type="SUPFAM" id="SSF49384">
    <property type="entry name" value="Carbohydrate-binding domain"/>
    <property type="match status" value="1"/>
</dbReference>
<keyword evidence="5 6" id="KW-0326">Glycosidase</keyword>
<dbReference type="InterPro" id="IPR003961">
    <property type="entry name" value="FN3_dom"/>
</dbReference>
<evidence type="ECO:0000313" key="8">
    <source>
        <dbReference type="EMBL" id="MCR8635713.1"/>
    </source>
</evidence>
<dbReference type="InterPro" id="IPR012334">
    <property type="entry name" value="Pectin_lyas_fold"/>
</dbReference>
<dbReference type="InterPro" id="IPR008965">
    <property type="entry name" value="CBM2/CBM3_carb-bd_dom_sf"/>
</dbReference>
<comment type="caution">
    <text evidence="8">The sequence shown here is derived from an EMBL/GenBank/DDBJ whole genome shotgun (WGS) entry which is preliminary data.</text>
</comment>
<keyword evidence="3" id="KW-0677">Repeat</keyword>
<keyword evidence="4 6" id="KW-0378">Hydrolase</keyword>
<evidence type="ECO:0000256" key="4">
    <source>
        <dbReference type="ARBA" id="ARBA00022801"/>
    </source>
</evidence>
<dbReference type="InterPro" id="IPR036439">
    <property type="entry name" value="Dockerin_dom_sf"/>
</dbReference>
<dbReference type="InterPro" id="IPR036116">
    <property type="entry name" value="FN3_sf"/>
</dbReference>
<evidence type="ECO:0000256" key="5">
    <source>
        <dbReference type="ARBA" id="ARBA00023295"/>
    </source>
</evidence>
<evidence type="ECO:0000256" key="2">
    <source>
        <dbReference type="ARBA" id="ARBA00016512"/>
    </source>
</evidence>
<dbReference type="PANTHER" id="PTHR46708:SF2">
    <property type="entry name" value="FIBRONECTIN TYPE-III DOMAIN-CONTAINING PROTEIN"/>
    <property type="match status" value="1"/>
</dbReference>
<dbReference type="PROSITE" id="PS00018">
    <property type="entry name" value="EF_HAND_1"/>
    <property type="match status" value="2"/>
</dbReference>
<dbReference type="InterPro" id="IPR018247">
    <property type="entry name" value="EF_Hand_1_Ca_BS"/>
</dbReference>
<feature type="domain" description="Fibronectin type-III" evidence="7">
    <location>
        <begin position="1194"/>
        <end position="1293"/>
    </location>
</feature>
<dbReference type="Gene3D" id="2.60.40.10">
    <property type="entry name" value="Immunoglobulins"/>
    <property type="match status" value="6"/>
</dbReference>
<feature type="domain" description="Fibronectin type-III" evidence="7">
    <location>
        <begin position="419"/>
        <end position="538"/>
    </location>
</feature>
<dbReference type="EMBL" id="JANQBD010000031">
    <property type="protein sequence ID" value="MCR8635713.1"/>
    <property type="molecule type" value="Genomic_DNA"/>
</dbReference>
<dbReference type="PANTHER" id="PTHR46708">
    <property type="entry name" value="TENASCIN"/>
    <property type="match status" value="1"/>
</dbReference>
<dbReference type="CDD" id="cd00063">
    <property type="entry name" value="FN3"/>
    <property type="match status" value="5"/>
</dbReference>
<name>A0ABT1YTT4_9BACL</name>
<dbReference type="InterPro" id="IPR024535">
    <property type="entry name" value="RHGA/B-epi-like_pectate_lyase"/>
</dbReference>
<dbReference type="CDD" id="cd14256">
    <property type="entry name" value="Dockerin_I"/>
    <property type="match status" value="1"/>
</dbReference>
<dbReference type="PROSITE" id="PS00502">
    <property type="entry name" value="POLYGALACTURONASE"/>
    <property type="match status" value="1"/>
</dbReference>
<evidence type="ECO:0000256" key="1">
    <source>
        <dbReference type="ARBA" id="ARBA00008834"/>
    </source>
</evidence>
<evidence type="ECO:0000259" key="7">
    <source>
        <dbReference type="PROSITE" id="PS50853"/>
    </source>
</evidence>
<feature type="domain" description="Fibronectin type-III" evidence="7">
    <location>
        <begin position="233"/>
        <end position="326"/>
    </location>
</feature>
<dbReference type="SMART" id="SM00060">
    <property type="entry name" value="FN3"/>
    <property type="match status" value="6"/>
</dbReference>
<dbReference type="InterPro" id="IPR011050">
    <property type="entry name" value="Pectin_lyase_fold/virulence"/>
</dbReference>
<protein>
    <recommendedName>
        <fullName evidence="2">Probable pectate lyase C</fullName>
    </recommendedName>
</protein>
<dbReference type="Pfam" id="PF00041">
    <property type="entry name" value="fn3"/>
    <property type="match status" value="5"/>
</dbReference>
<dbReference type="InterPro" id="IPR000743">
    <property type="entry name" value="Glyco_hydro_28"/>
</dbReference>
<dbReference type="Pfam" id="PF00963">
    <property type="entry name" value="Cohesin"/>
    <property type="match status" value="1"/>
</dbReference>
<gene>
    <name evidence="8" type="ORF">NV381_31360</name>
</gene>
<feature type="domain" description="Fibronectin type-III" evidence="7">
    <location>
        <begin position="1090"/>
        <end position="1184"/>
    </location>
</feature>